<proteinExistence type="predicted"/>
<reference evidence="1" key="1">
    <citation type="submission" date="2016-02" db="EMBL/GenBank/DDBJ databases">
        <title>WGS assembly of Manihot esculenta.</title>
        <authorList>
            <person name="Bredeson J.V."/>
            <person name="Prochnik S.E."/>
            <person name="Lyons J.B."/>
            <person name="Schmutz J."/>
            <person name="Grimwood J."/>
            <person name="Vrebalov J."/>
            <person name="Bart R.S."/>
            <person name="Amuge T."/>
            <person name="Ferguson M.E."/>
            <person name="Green R."/>
            <person name="Putnam N."/>
            <person name="Stites J."/>
            <person name="Rounsley S."/>
            <person name="Rokhsar D.S."/>
        </authorList>
    </citation>
    <scope>NUCLEOTIDE SEQUENCE [LARGE SCALE GENOMIC DNA]</scope>
    <source>
        <tissue evidence="1">Leaf</tissue>
    </source>
</reference>
<dbReference type="AlphaFoldDB" id="A0A2C9VYX1"/>
<name>A0A2C9VYX1_MANES</name>
<protein>
    <submittedName>
        <fullName evidence="1">Uncharacterized protein</fullName>
    </submittedName>
</protein>
<organism evidence="1">
    <name type="scientific">Manihot esculenta</name>
    <name type="common">Cassava</name>
    <name type="synonym">Jatropha manihot</name>
    <dbReference type="NCBI Taxonomy" id="3983"/>
    <lineage>
        <taxon>Eukaryota</taxon>
        <taxon>Viridiplantae</taxon>
        <taxon>Streptophyta</taxon>
        <taxon>Embryophyta</taxon>
        <taxon>Tracheophyta</taxon>
        <taxon>Spermatophyta</taxon>
        <taxon>Magnoliopsida</taxon>
        <taxon>eudicotyledons</taxon>
        <taxon>Gunneridae</taxon>
        <taxon>Pentapetalae</taxon>
        <taxon>rosids</taxon>
        <taxon>fabids</taxon>
        <taxon>Malpighiales</taxon>
        <taxon>Euphorbiaceae</taxon>
        <taxon>Crotonoideae</taxon>
        <taxon>Manihoteae</taxon>
        <taxon>Manihot</taxon>
    </lineage>
</organism>
<gene>
    <name evidence="1" type="ORF">MANES_05G186200</name>
</gene>
<accession>A0A2C9VYX1</accession>
<sequence>MLISIYLKGQLCMPKRTTKAITHYSNHQHHSQT</sequence>
<dbReference type="EMBL" id="CM004391">
    <property type="protein sequence ID" value="OAY51077.1"/>
    <property type="molecule type" value="Genomic_DNA"/>
</dbReference>
<evidence type="ECO:0000313" key="1">
    <source>
        <dbReference type="EMBL" id="OAY51077.1"/>
    </source>
</evidence>